<comment type="caution">
    <text evidence="1">The sequence shown here is derived from an EMBL/GenBank/DDBJ whole genome shotgun (WGS) entry which is preliminary data.</text>
</comment>
<dbReference type="Proteomes" id="UP000824469">
    <property type="component" value="Unassembled WGS sequence"/>
</dbReference>
<evidence type="ECO:0000313" key="2">
    <source>
        <dbReference type="Proteomes" id="UP000824469"/>
    </source>
</evidence>
<feature type="non-terminal residue" evidence="1">
    <location>
        <position position="81"/>
    </location>
</feature>
<keyword evidence="2" id="KW-1185">Reference proteome</keyword>
<gene>
    <name evidence="1" type="ORF">KI387_024479</name>
</gene>
<reference evidence="1 2" key="1">
    <citation type="journal article" date="2021" name="Nat. Plants">
        <title>The Taxus genome provides insights into paclitaxel biosynthesis.</title>
        <authorList>
            <person name="Xiong X."/>
            <person name="Gou J."/>
            <person name="Liao Q."/>
            <person name="Li Y."/>
            <person name="Zhou Q."/>
            <person name="Bi G."/>
            <person name="Li C."/>
            <person name="Du R."/>
            <person name="Wang X."/>
            <person name="Sun T."/>
            <person name="Guo L."/>
            <person name="Liang H."/>
            <person name="Lu P."/>
            <person name="Wu Y."/>
            <person name="Zhang Z."/>
            <person name="Ro D.K."/>
            <person name="Shang Y."/>
            <person name="Huang S."/>
            <person name="Yan J."/>
        </authorList>
    </citation>
    <scope>NUCLEOTIDE SEQUENCE [LARGE SCALE GENOMIC DNA]</scope>
    <source>
        <strain evidence="1">Ta-2019</strain>
    </source>
</reference>
<name>A0AA38G4J9_TAXCH</name>
<organism evidence="1 2">
    <name type="scientific">Taxus chinensis</name>
    <name type="common">Chinese yew</name>
    <name type="synonym">Taxus wallichiana var. chinensis</name>
    <dbReference type="NCBI Taxonomy" id="29808"/>
    <lineage>
        <taxon>Eukaryota</taxon>
        <taxon>Viridiplantae</taxon>
        <taxon>Streptophyta</taxon>
        <taxon>Embryophyta</taxon>
        <taxon>Tracheophyta</taxon>
        <taxon>Spermatophyta</taxon>
        <taxon>Pinopsida</taxon>
        <taxon>Pinidae</taxon>
        <taxon>Conifers II</taxon>
        <taxon>Cupressales</taxon>
        <taxon>Taxaceae</taxon>
        <taxon>Taxus</taxon>
    </lineage>
</organism>
<dbReference type="EMBL" id="JAHRHJ020000005">
    <property type="protein sequence ID" value="KAH9315852.1"/>
    <property type="molecule type" value="Genomic_DNA"/>
</dbReference>
<protein>
    <submittedName>
        <fullName evidence="1">Uncharacterized protein</fullName>
    </submittedName>
</protein>
<evidence type="ECO:0000313" key="1">
    <source>
        <dbReference type="EMBL" id="KAH9315852.1"/>
    </source>
</evidence>
<proteinExistence type="predicted"/>
<dbReference type="AlphaFoldDB" id="A0AA38G4J9"/>
<sequence>METKHPALYRALKQTIEVEEKLFAQCCRLQQVDHYCDLYDPIVLKRADFVVNLALEMDAKVGADRSRILLLHSPLPERFDN</sequence>
<accession>A0AA38G4J9</accession>